<proteinExistence type="predicted"/>
<organism evidence="2 3">
    <name type="scientific">Molorchus minor</name>
    <dbReference type="NCBI Taxonomy" id="1323400"/>
    <lineage>
        <taxon>Eukaryota</taxon>
        <taxon>Metazoa</taxon>
        <taxon>Ecdysozoa</taxon>
        <taxon>Arthropoda</taxon>
        <taxon>Hexapoda</taxon>
        <taxon>Insecta</taxon>
        <taxon>Pterygota</taxon>
        <taxon>Neoptera</taxon>
        <taxon>Endopterygota</taxon>
        <taxon>Coleoptera</taxon>
        <taxon>Polyphaga</taxon>
        <taxon>Cucujiformia</taxon>
        <taxon>Chrysomeloidea</taxon>
        <taxon>Cerambycidae</taxon>
        <taxon>Lamiinae</taxon>
        <taxon>Monochamini</taxon>
        <taxon>Molorchus</taxon>
    </lineage>
</organism>
<keyword evidence="3" id="KW-1185">Reference proteome</keyword>
<evidence type="ECO:0000256" key="1">
    <source>
        <dbReference type="SAM" id="MobiDB-lite"/>
    </source>
</evidence>
<evidence type="ECO:0000313" key="3">
    <source>
        <dbReference type="Proteomes" id="UP001162164"/>
    </source>
</evidence>
<gene>
    <name evidence="2" type="ORF">NQ317_005681</name>
</gene>
<evidence type="ECO:0000313" key="2">
    <source>
        <dbReference type="EMBL" id="KAJ8974340.1"/>
    </source>
</evidence>
<name>A0ABQ9J8R3_9CUCU</name>
<accession>A0ABQ9J8R3</accession>
<sequence length="124" mass="14283">MDDGASTKKRHSFSGKLWKQLKPSKNKQKAKSFVSYSNESDDESGAKKDQDLYYYYGCIKISNLSVDPPGHKDTKIILKDFVNSRLSKHLIEYKLEAASDKIQNSWRDALHKCLWLELVNAKSR</sequence>
<feature type="region of interest" description="Disordered" evidence="1">
    <location>
        <begin position="1"/>
        <end position="46"/>
    </location>
</feature>
<protein>
    <submittedName>
        <fullName evidence="2">Uncharacterized protein</fullName>
    </submittedName>
</protein>
<comment type="caution">
    <text evidence="2">The sequence shown here is derived from an EMBL/GenBank/DDBJ whole genome shotgun (WGS) entry which is preliminary data.</text>
</comment>
<dbReference type="Proteomes" id="UP001162164">
    <property type="component" value="Unassembled WGS sequence"/>
</dbReference>
<dbReference type="EMBL" id="JAPWTJ010001016">
    <property type="protein sequence ID" value="KAJ8974340.1"/>
    <property type="molecule type" value="Genomic_DNA"/>
</dbReference>
<reference evidence="2" key="1">
    <citation type="journal article" date="2023" name="Insect Mol. Biol.">
        <title>Genome sequencing provides insights into the evolution of gene families encoding plant cell wall-degrading enzymes in longhorned beetles.</title>
        <authorList>
            <person name="Shin N.R."/>
            <person name="Okamura Y."/>
            <person name="Kirsch R."/>
            <person name="Pauchet Y."/>
        </authorList>
    </citation>
    <scope>NUCLEOTIDE SEQUENCE</scope>
    <source>
        <strain evidence="2">MMC_N1</strain>
    </source>
</reference>